<keyword evidence="3" id="KW-1003">Cell membrane</keyword>
<feature type="binding site" evidence="7">
    <location>
        <position position="219"/>
    </location>
    <ligand>
        <name>Zn(2+)</name>
        <dbReference type="ChEBI" id="CHEBI:29105"/>
    </ligand>
</feature>
<evidence type="ECO:0000313" key="10">
    <source>
        <dbReference type="Proteomes" id="UP000721442"/>
    </source>
</evidence>
<evidence type="ECO:0000256" key="1">
    <source>
        <dbReference type="ARBA" id="ARBA00004651"/>
    </source>
</evidence>
<dbReference type="Proteomes" id="UP000721442">
    <property type="component" value="Unassembled WGS sequence"/>
</dbReference>
<name>A0A940DD16_9PROT</name>
<dbReference type="PANTHER" id="PTHR20855:SF3">
    <property type="entry name" value="LD03007P"/>
    <property type="match status" value="1"/>
</dbReference>
<reference evidence="9" key="2">
    <citation type="journal article" date="2021" name="PeerJ">
        <title>Extensive microbial diversity within the chicken gut microbiome revealed by metagenomics and culture.</title>
        <authorList>
            <person name="Gilroy R."/>
            <person name="Ravi A."/>
            <person name="Getino M."/>
            <person name="Pursley I."/>
            <person name="Horton D.L."/>
            <person name="Alikhan N.F."/>
            <person name="Baker D."/>
            <person name="Gharbi K."/>
            <person name="Hall N."/>
            <person name="Watson M."/>
            <person name="Adriaenssens E.M."/>
            <person name="Foster-Nyarko E."/>
            <person name="Jarju S."/>
            <person name="Secka A."/>
            <person name="Antonio M."/>
            <person name="Oren A."/>
            <person name="Chaudhuri R.R."/>
            <person name="La Ragione R."/>
            <person name="Hildebrand F."/>
            <person name="Pallen M.J."/>
        </authorList>
    </citation>
    <scope>NUCLEOTIDE SEQUENCE</scope>
    <source>
        <strain evidence="9">B1-16210</strain>
    </source>
</reference>
<evidence type="ECO:0000256" key="6">
    <source>
        <dbReference type="ARBA" id="ARBA00023136"/>
    </source>
</evidence>
<evidence type="ECO:0000256" key="5">
    <source>
        <dbReference type="ARBA" id="ARBA00022989"/>
    </source>
</evidence>
<protein>
    <submittedName>
        <fullName evidence="9">Hemolysin III family protein</fullName>
    </submittedName>
</protein>
<evidence type="ECO:0000313" key="9">
    <source>
        <dbReference type="EMBL" id="MBO8407181.1"/>
    </source>
</evidence>
<dbReference type="EMBL" id="JADINE010000026">
    <property type="protein sequence ID" value="MBO8407181.1"/>
    <property type="molecule type" value="Genomic_DNA"/>
</dbReference>
<dbReference type="AlphaFoldDB" id="A0A940DD16"/>
<comment type="similarity">
    <text evidence="2">Belongs to the UPF0073 (Hly-III) family.</text>
</comment>
<feature type="binding site" evidence="7">
    <location>
        <position position="223"/>
    </location>
    <ligand>
        <name>Zn(2+)</name>
        <dbReference type="ChEBI" id="CHEBI:29105"/>
    </ligand>
</feature>
<feature type="transmembrane region" description="Helical" evidence="8">
    <location>
        <begin position="74"/>
        <end position="98"/>
    </location>
</feature>
<proteinExistence type="inferred from homology"/>
<dbReference type="GO" id="GO:0005886">
    <property type="term" value="C:plasma membrane"/>
    <property type="evidence" value="ECO:0007669"/>
    <property type="project" value="UniProtKB-SubCell"/>
</dbReference>
<accession>A0A940DD16</accession>
<feature type="transmembrane region" description="Helical" evidence="8">
    <location>
        <begin position="165"/>
        <end position="181"/>
    </location>
</feature>
<dbReference type="PANTHER" id="PTHR20855">
    <property type="entry name" value="ADIPOR/PROGESTIN RECEPTOR-RELATED"/>
    <property type="match status" value="1"/>
</dbReference>
<keyword evidence="4 8" id="KW-0812">Transmembrane</keyword>
<feature type="binding site" evidence="7">
    <location>
        <position position="97"/>
    </location>
    <ligand>
        <name>Zn(2+)</name>
        <dbReference type="ChEBI" id="CHEBI:29105"/>
    </ligand>
</feature>
<dbReference type="InterPro" id="IPR004254">
    <property type="entry name" value="AdipoR/HlyIII-related"/>
</dbReference>
<dbReference type="GO" id="GO:0046872">
    <property type="term" value="F:metal ion binding"/>
    <property type="evidence" value="ECO:0007669"/>
    <property type="project" value="UniProtKB-KW"/>
</dbReference>
<feature type="transmembrane region" description="Helical" evidence="8">
    <location>
        <begin position="193"/>
        <end position="212"/>
    </location>
</feature>
<organism evidence="9 10">
    <name type="scientific">Candidatus Enterousia excrementavium</name>
    <dbReference type="NCBI Taxonomy" id="2840789"/>
    <lineage>
        <taxon>Bacteria</taxon>
        <taxon>Pseudomonadati</taxon>
        <taxon>Pseudomonadota</taxon>
        <taxon>Alphaproteobacteria</taxon>
        <taxon>Candidatus Enterousia</taxon>
    </lineage>
</organism>
<evidence type="ECO:0000256" key="8">
    <source>
        <dbReference type="SAM" id="Phobius"/>
    </source>
</evidence>
<dbReference type="InterPro" id="IPR005744">
    <property type="entry name" value="Hy-lIII"/>
</dbReference>
<feature type="transmembrane region" description="Helical" evidence="8">
    <location>
        <begin position="135"/>
        <end position="153"/>
    </location>
</feature>
<evidence type="ECO:0000256" key="2">
    <source>
        <dbReference type="ARBA" id="ARBA00008488"/>
    </source>
</evidence>
<comment type="caution">
    <text evidence="9">The sequence shown here is derived from an EMBL/GenBank/DDBJ whole genome shotgun (WGS) entry which is preliminary data.</text>
</comment>
<dbReference type="Pfam" id="PF03006">
    <property type="entry name" value="HlyIII"/>
    <property type="match status" value="1"/>
</dbReference>
<sequence>MTKAKRAQLKQVKSDSRANRLLRILRATGLFRWERPSTHSEEVLNILTHGIGVGLAIAGLTLLVVFAALAHNPWAVVSCAIFGATMITLYFGSTMCHATIGRRGESFFEVWDSVAIYALIAGTYTPFLLVNLRGGLGWTVFGILWAIVILGAIIKIRNPKQQPKWVVALYLLMGWTLLFILPEMLHNIPPRGLWFILAGGLSYTLGVIFYLWRRMKFSHAIWHLFVIGGSVCFFFAVLFGCIIDFPAVV</sequence>
<evidence type="ECO:0000256" key="7">
    <source>
        <dbReference type="PIRSR" id="PIRSR604254-1"/>
    </source>
</evidence>
<feature type="transmembrane region" description="Helical" evidence="8">
    <location>
        <begin position="43"/>
        <end position="68"/>
    </location>
</feature>
<keyword evidence="7" id="KW-0479">Metal-binding</keyword>
<keyword evidence="7" id="KW-0862">Zinc</keyword>
<evidence type="ECO:0000256" key="3">
    <source>
        <dbReference type="ARBA" id="ARBA00022475"/>
    </source>
</evidence>
<comment type="subcellular location">
    <subcellularLocation>
        <location evidence="1">Cell membrane</location>
        <topology evidence="1">Multi-pass membrane protein</topology>
    </subcellularLocation>
</comment>
<feature type="transmembrane region" description="Helical" evidence="8">
    <location>
        <begin position="110"/>
        <end position="129"/>
    </location>
</feature>
<dbReference type="GO" id="GO:0140911">
    <property type="term" value="F:pore-forming activity"/>
    <property type="evidence" value="ECO:0007669"/>
    <property type="project" value="InterPro"/>
</dbReference>
<keyword evidence="5 8" id="KW-1133">Transmembrane helix</keyword>
<dbReference type="NCBIfam" id="TIGR01065">
    <property type="entry name" value="hlyIII"/>
    <property type="match status" value="1"/>
</dbReference>
<feature type="transmembrane region" description="Helical" evidence="8">
    <location>
        <begin position="224"/>
        <end position="248"/>
    </location>
</feature>
<keyword evidence="6 8" id="KW-0472">Membrane</keyword>
<gene>
    <name evidence="9" type="ORF">IAC77_01820</name>
</gene>
<evidence type="ECO:0000256" key="4">
    <source>
        <dbReference type="ARBA" id="ARBA00022692"/>
    </source>
</evidence>
<reference evidence="9" key="1">
    <citation type="submission" date="2020-10" db="EMBL/GenBank/DDBJ databases">
        <authorList>
            <person name="Gilroy R."/>
        </authorList>
    </citation>
    <scope>NUCLEOTIDE SEQUENCE</scope>
    <source>
        <strain evidence="9">B1-16210</strain>
    </source>
</reference>